<dbReference type="RefSeq" id="WP_050715914.1">
    <property type="nucleotide sequence ID" value="NZ_JARVII010000001.1"/>
</dbReference>
<dbReference type="InterPro" id="IPR038078">
    <property type="entry name" value="PhoU-like_sf"/>
</dbReference>
<proteinExistence type="inferred from homology"/>
<dbReference type="Gene3D" id="1.20.58.220">
    <property type="entry name" value="Phosphate transport system protein phou homolog 2, domain 2"/>
    <property type="match status" value="1"/>
</dbReference>
<name>A0AAW6RLC9_9BURK</name>
<reference evidence="2 3" key="1">
    <citation type="submission" date="2023-04" db="EMBL/GenBank/DDBJ databases">
        <title>Ottowia paracancer sp. nov., isolated from human stomach.</title>
        <authorList>
            <person name="Song Y."/>
        </authorList>
    </citation>
    <scope>NUCLEOTIDE SEQUENCE [LARGE SCALE GENOMIC DNA]</scope>
    <source>
        <strain evidence="2 3">10c7w1</strain>
    </source>
</reference>
<dbReference type="EMBL" id="JARVII010000001">
    <property type="protein sequence ID" value="MDG9698185.1"/>
    <property type="molecule type" value="Genomic_DNA"/>
</dbReference>
<protein>
    <submittedName>
        <fullName evidence="2">DUF47 domain-containing protein</fullName>
    </submittedName>
</protein>
<keyword evidence="3" id="KW-1185">Reference proteome</keyword>
<comment type="caution">
    <text evidence="2">The sequence shown here is derived from an EMBL/GenBank/DDBJ whole genome shotgun (WGS) entry which is preliminary data.</text>
</comment>
<dbReference type="Pfam" id="PF01865">
    <property type="entry name" value="PhoU_div"/>
    <property type="match status" value="1"/>
</dbReference>
<evidence type="ECO:0000256" key="1">
    <source>
        <dbReference type="ARBA" id="ARBA00008591"/>
    </source>
</evidence>
<dbReference type="Proteomes" id="UP001237156">
    <property type="component" value="Unassembled WGS sequence"/>
</dbReference>
<organism evidence="2 3">
    <name type="scientific">Ottowia cancrivicina</name>
    <dbReference type="NCBI Taxonomy" id="3040346"/>
    <lineage>
        <taxon>Bacteria</taxon>
        <taxon>Pseudomonadati</taxon>
        <taxon>Pseudomonadota</taxon>
        <taxon>Betaproteobacteria</taxon>
        <taxon>Burkholderiales</taxon>
        <taxon>Comamonadaceae</taxon>
        <taxon>Ottowia</taxon>
    </lineage>
</organism>
<sequence length="215" mass="24467">MLFSKLMPKEGNFFELFNRHAEHVVEAAQAFGRLVEHYGDAAMRQQHTREVDGAERAADRVTHEVTRLVHTTFITPIDREQIHALINQMDDVADLLQDCAEAMTLYDVQHMTPEVAQLTALCMQCCERVRDAVALLPRVAEQAAADAALKFCEEIDRLESEGDRLLREAMSKLFRQEPDVRELIKLKALYELLETVTDKCEDVANQIEGVILENS</sequence>
<dbReference type="PANTHER" id="PTHR37298">
    <property type="entry name" value="UPF0111 PROTEIN YKAA"/>
    <property type="match status" value="1"/>
</dbReference>
<comment type="similarity">
    <text evidence="1">Belongs to the UPF0111 family.</text>
</comment>
<dbReference type="InterPro" id="IPR052912">
    <property type="entry name" value="UPF0111_domain"/>
</dbReference>
<dbReference type="AlphaFoldDB" id="A0AAW6RLC9"/>
<evidence type="ECO:0000313" key="3">
    <source>
        <dbReference type="Proteomes" id="UP001237156"/>
    </source>
</evidence>
<dbReference type="InterPro" id="IPR018445">
    <property type="entry name" value="Put_Phosphate_transp_reg"/>
</dbReference>
<dbReference type="SUPFAM" id="SSF109755">
    <property type="entry name" value="PhoU-like"/>
    <property type="match status" value="1"/>
</dbReference>
<dbReference type="PANTHER" id="PTHR37298:SF1">
    <property type="entry name" value="UPF0111 PROTEIN YKAA"/>
    <property type="match status" value="1"/>
</dbReference>
<accession>A0AAW6RLC9</accession>
<gene>
    <name evidence="2" type="ORF">QB898_00355</name>
</gene>
<evidence type="ECO:0000313" key="2">
    <source>
        <dbReference type="EMBL" id="MDG9698185.1"/>
    </source>
</evidence>